<evidence type="ECO:0000256" key="1">
    <source>
        <dbReference type="SAM" id="Coils"/>
    </source>
</evidence>
<protein>
    <recommendedName>
        <fullName evidence="2">HTH cro/C1-type domain-containing protein</fullName>
    </recommendedName>
</protein>
<evidence type="ECO:0000313" key="3">
    <source>
        <dbReference type="EMBL" id="AAV91046.1"/>
    </source>
</evidence>
<reference evidence="3 4" key="1">
    <citation type="journal article" date="2005" name="J. Virol.">
        <title>Complete genome sequence of the grouper iridovirus and comparison of genomic organization with those of other iridoviruses.</title>
        <authorList>
            <person name="Tsai C.T."/>
            <person name="Ting J.W."/>
            <person name="Wu M.H."/>
            <person name="Wu M.F."/>
            <person name="Guo I.C."/>
            <person name="Chang C.Y."/>
        </authorList>
    </citation>
    <scope>NUCLEOTIDE SEQUENCE [LARGE SCALE GENOMIC DNA]</scope>
</reference>
<feature type="domain" description="HTH cro/C1-type" evidence="2">
    <location>
        <begin position="146"/>
        <end position="163"/>
    </location>
</feature>
<name>Q5GAJ7_9VIRU</name>
<feature type="coiled-coil region" evidence="1">
    <location>
        <begin position="146"/>
        <end position="173"/>
    </location>
</feature>
<dbReference type="PROSITE" id="PS50943">
    <property type="entry name" value="HTH_CROC1"/>
    <property type="match status" value="1"/>
</dbReference>
<accession>Q5GAJ7</accession>
<organism evidence="3 4">
    <name type="scientific">Grouper iridovirus</name>
    <dbReference type="NCBI Taxonomy" id="127569"/>
    <lineage>
        <taxon>Viruses</taxon>
        <taxon>Varidnaviria</taxon>
        <taxon>Bamfordvirae</taxon>
        <taxon>Nucleocytoviricota</taxon>
        <taxon>Megaviricetes</taxon>
        <taxon>Pimascovirales</taxon>
        <taxon>Pimascovirales incertae sedis</taxon>
        <taxon>Iridoviridae</taxon>
        <taxon>Alphairidovirinae</taxon>
        <taxon>Ranavirus</taxon>
        <taxon>Ranavirus epinephelus1</taxon>
        <taxon>Singapore grouper iridovirus</taxon>
    </lineage>
</organism>
<dbReference type="EMBL" id="AY666015">
    <property type="protein sequence ID" value="AAV91046.1"/>
    <property type="molecule type" value="Genomic_DNA"/>
</dbReference>
<evidence type="ECO:0000313" key="4">
    <source>
        <dbReference type="Proteomes" id="UP000102282"/>
    </source>
</evidence>
<keyword evidence="1" id="KW-0175">Coiled coil</keyword>
<proteinExistence type="predicted"/>
<dbReference type="Gene3D" id="1.10.287.1490">
    <property type="match status" value="1"/>
</dbReference>
<evidence type="ECO:0000259" key="2">
    <source>
        <dbReference type="PROSITE" id="PS50943"/>
    </source>
</evidence>
<gene>
    <name evidence="3" type="ORF">GIV19</name>
</gene>
<dbReference type="Proteomes" id="UP000102282">
    <property type="component" value="Genome"/>
</dbReference>
<dbReference type="InterPro" id="IPR001387">
    <property type="entry name" value="Cro/C1-type_HTH"/>
</dbReference>
<sequence>MQCFDVEGYLKMSLASYEDSKGSTLCDANSLEDLKSEVAQLTTTVEYAVTHLASLDGSIGALNYDVAAVKNNMHCVTSESASALEQYEALTTRLAELEPETREIRDQVKLSAEMFTGLKTAAERLENVLAALAPSVATNSQDIQRLKTIEKIANVLKVDMDQIQREIEETRAIVTSNGCSAPDANVVSAQTSKIYEIIDTFDKFKSLTSALEIVDANTLKAFITQLDTLGKGLCTANGLKELLAQENRFVSLADKVGLLNSATANSDNLMALIKHHGDLKSLLEVVKVIDLQRLEDLLGNEGRLGRVISQTDKLRGLTESFKNINVSKVTDLVSHYEKIEGLVGQLDLLKNTSEQYCNLKSITDQSEKFKDLTAEGLRNVSEQTYKLRDLASQAYKINDLILQYESLSDRAAKIDCLLEKIDKAAVTVSSIESSLDSITKTITQLDSYKLDKLCEQTDNIANLLRRRGDLDGMLTNLTKLETMLGQTCKIDKLCASLNSIDQAKFDALVMKSDNLKNLTEQTVIVSQMTNSINAFDTRKLESLMGQYLKLHRFLGMTPQFKMMTDALAASQPAKLVQMAAVVGQLKELLTDANVHRFEKISNLVKVTDVEKYKLLFSADSPFKVLLAQADGIRQFANSINSIDAKKLKLILEKLGDISKVCEERR</sequence>